<evidence type="ECO:0000313" key="5">
    <source>
        <dbReference type="Proteomes" id="UP001400166"/>
    </source>
</evidence>
<dbReference type="CDD" id="cd01646">
    <property type="entry name" value="RT_Bac_retron_I"/>
    <property type="match status" value="1"/>
</dbReference>
<organism evidence="4 5">
    <name type="scientific">Stenotrophomonas hibiscicola</name>
    <dbReference type="NCBI Taxonomy" id="86189"/>
    <lineage>
        <taxon>Bacteria</taxon>
        <taxon>Pseudomonadati</taxon>
        <taxon>Pseudomonadota</taxon>
        <taxon>Gammaproteobacteria</taxon>
        <taxon>Lysobacterales</taxon>
        <taxon>Lysobacteraceae</taxon>
        <taxon>Stenotrophomonas</taxon>
        <taxon>Stenotrophomonas maltophilia group</taxon>
    </lineage>
</organism>
<feature type="domain" description="Reverse transcriptase" evidence="3">
    <location>
        <begin position="1"/>
        <end position="318"/>
    </location>
</feature>
<keyword evidence="5" id="KW-1185">Reference proteome</keyword>
<protein>
    <submittedName>
        <fullName evidence="4">RNA-directed DNA polymerase</fullName>
    </submittedName>
</protein>
<comment type="similarity">
    <text evidence="1">Belongs to the bacterial reverse transcriptase family.</text>
</comment>
<accession>A0ABV0C7E7</accession>
<dbReference type="InterPro" id="IPR000477">
    <property type="entry name" value="RT_dom"/>
</dbReference>
<name>A0ABV0C7E7_9GAMM</name>
<keyword evidence="4" id="KW-0548">Nucleotidyltransferase</keyword>
<evidence type="ECO:0000259" key="3">
    <source>
        <dbReference type="PROSITE" id="PS50878"/>
    </source>
</evidence>
<evidence type="ECO:0000256" key="2">
    <source>
        <dbReference type="SAM" id="MobiDB-lite"/>
    </source>
</evidence>
<reference evidence="4 5" key="1">
    <citation type="submission" date="2024-04" db="EMBL/GenBank/DDBJ databases">
        <title>WGS of bacteria from Torrens River.</title>
        <authorList>
            <person name="Wyrsch E.R."/>
            <person name="Drigo B."/>
        </authorList>
    </citation>
    <scope>NUCLEOTIDE SEQUENCE [LARGE SCALE GENOMIC DNA]</scope>
    <source>
        <strain evidence="4 5">TWI153</strain>
    </source>
</reference>
<dbReference type="InterPro" id="IPR051083">
    <property type="entry name" value="GrpII_Intron_Splice-Mob/Def"/>
</dbReference>
<sequence>MSEEGEELLNERRAATEPSGHGGFLSFPIDHDSVLKHLNQDMRDDWFSDVLGYRDLFEKKDSLQAVLAGLLSEGNGQYAGVARTLCDVPKKGLGLRYALETDFYDRFVYQSICTFLIKYYDPLLSHRVFGHRWREHCAEGYREKGLFKSRIELWQTFEGITHASLIDGKIILVTDLINYFENISIELIREAFLSKLPLIKADGQAKLHIRNAVQTLCSLLEKWSYSDRHGLPQNRDASSFIANVVLSDVDHRMVSMGYDYFRYVDDIRIVCADDRRARKAVADLISELRTVGMNINSSKTEIIKLGHERVSDFFPVSDSRSAAIDAMWKSRSRRIISRSVPLVFGMLADLIKTGDTQLRQFRFAVNRLKILLDSGMFVDESDVAGELVDLVIDSLETQAVSTDQFCRVLSFLAISQESFHRIERFMLDSVISIHPWQNYHLWMLLALKEYKTDAIVGLAERKVAENLASPEIPAIFVYLASVREGRAALKQAIEHFSGEWSYQHQRYLLLATRDFDKEDLRPLFGKLGIRVQGTAIRAKSYVPKQGSLVCIPRSTNLVSFYDEISVYD</sequence>
<dbReference type="PANTHER" id="PTHR34047:SF8">
    <property type="entry name" value="PROTEIN YKFC"/>
    <property type="match status" value="1"/>
</dbReference>
<evidence type="ECO:0000256" key="1">
    <source>
        <dbReference type="ARBA" id="ARBA00034120"/>
    </source>
</evidence>
<dbReference type="Proteomes" id="UP001400166">
    <property type="component" value="Unassembled WGS sequence"/>
</dbReference>
<dbReference type="PANTHER" id="PTHR34047">
    <property type="entry name" value="NUCLEAR INTRON MATURASE 1, MITOCHONDRIAL-RELATED"/>
    <property type="match status" value="1"/>
</dbReference>
<dbReference type="GO" id="GO:0003964">
    <property type="term" value="F:RNA-directed DNA polymerase activity"/>
    <property type="evidence" value="ECO:0007669"/>
    <property type="project" value="UniProtKB-KW"/>
</dbReference>
<gene>
    <name evidence="4" type="ORF">ABE587_10760</name>
</gene>
<dbReference type="RefSeq" id="WP_308304910.1">
    <property type="nucleotide sequence ID" value="NZ_JBDJOF010000018.1"/>
</dbReference>
<evidence type="ECO:0000313" key="4">
    <source>
        <dbReference type="EMBL" id="MEN5390298.1"/>
    </source>
</evidence>
<comment type="caution">
    <text evidence="4">The sequence shown here is derived from an EMBL/GenBank/DDBJ whole genome shotgun (WGS) entry which is preliminary data.</text>
</comment>
<dbReference type="Pfam" id="PF00078">
    <property type="entry name" value="RVT_1"/>
    <property type="match status" value="1"/>
</dbReference>
<dbReference type="PROSITE" id="PS50878">
    <property type="entry name" value="RT_POL"/>
    <property type="match status" value="1"/>
</dbReference>
<feature type="region of interest" description="Disordered" evidence="2">
    <location>
        <begin position="1"/>
        <end position="21"/>
    </location>
</feature>
<proteinExistence type="inferred from homology"/>
<keyword evidence="4" id="KW-0808">Transferase</keyword>
<keyword evidence="4" id="KW-0695">RNA-directed DNA polymerase</keyword>
<dbReference type="EMBL" id="JBDJOF010000018">
    <property type="protein sequence ID" value="MEN5390298.1"/>
    <property type="molecule type" value="Genomic_DNA"/>
</dbReference>